<dbReference type="EMBL" id="JAVDXT010000004">
    <property type="protein sequence ID" value="MDR7379462.1"/>
    <property type="molecule type" value="Genomic_DNA"/>
</dbReference>
<keyword evidence="4" id="KW-1134">Transmembrane beta strand</keyword>
<keyword evidence="13" id="KW-1185">Reference proteome</keyword>
<evidence type="ECO:0000259" key="11">
    <source>
        <dbReference type="Pfam" id="PF13609"/>
    </source>
</evidence>
<keyword evidence="9" id="KW-0472">Membrane</keyword>
<evidence type="ECO:0000256" key="6">
    <source>
        <dbReference type="ARBA" id="ARBA00022729"/>
    </source>
</evidence>
<dbReference type="CDD" id="cd00342">
    <property type="entry name" value="gram_neg_porins"/>
    <property type="match status" value="1"/>
</dbReference>
<feature type="domain" description="Porin" evidence="11">
    <location>
        <begin position="79"/>
        <end position="476"/>
    </location>
</feature>
<evidence type="ECO:0000313" key="13">
    <source>
        <dbReference type="Proteomes" id="UP001180487"/>
    </source>
</evidence>
<dbReference type="RefSeq" id="WP_310376115.1">
    <property type="nucleotide sequence ID" value="NZ_JAVDXT010000004.1"/>
</dbReference>
<evidence type="ECO:0000256" key="5">
    <source>
        <dbReference type="ARBA" id="ARBA00022692"/>
    </source>
</evidence>
<evidence type="ECO:0000256" key="3">
    <source>
        <dbReference type="ARBA" id="ARBA00022448"/>
    </source>
</evidence>
<reference evidence="12 13" key="1">
    <citation type="submission" date="2023-07" db="EMBL/GenBank/DDBJ databases">
        <title>Sorghum-associated microbial communities from plants grown in Nebraska, USA.</title>
        <authorList>
            <person name="Schachtman D."/>
        </authorList>
    </citation>
    <scope>NUCLEOTIDE SEQUENCE [LARGE SCALE GENOMIC DNA]</scope>
    <source>
        <strain evidence="12 13">BE313</strain>
    </source>
</reference>
<dbReference type="Proteomes" id="UP001180487">
    <property type="component" value="Unassembled WGS sequence"/>
</dbReference>
<dbReference type="InterPro" id="IPR033900">
    <property type="entry name" value="Gram_neg_porin_domain"/>
</dbReference>
<evidence type="ECO:0000256" key="2">
    <source>
        <dbReference type="ARBA" id="ARBA00011233"/>
    </source>
</evidence>
<evidence type="ECO:0000313" key="12">
    <source>
        <dbReference type="EMBL" id="MDR7379462.1"/>
    </source>
</evidence>
<protein>
    <submittedName>
        <fullName evidence="12">Porin</fullName>
    </submittedName>
</protein>
<evidence type="ECO:0000256" key="9">
    <source>
        <dbReference type="ARBA" id="ARBA00023136"/>
    </source>
</evidence>
<evidence type="ECO:0000256" key="10">
    <source>
        <dbReference type="ARBA" id="ARBA00023237"/>
    </source>
</evidence>
<dbReference type="PANTHER" id="PTHR34501">
    <property type="entry name" value="PROTEIN YDDL-RELATED"/>
    <property type="match status" value="1"/>
</dbReference>
<name>A0ABU2CDP3_9BURK</name>
<keyword evidence="8" id="KW-0626">Porin</keyword>
<keyword evidence="3" id="KW-0813">Transport</keyword>
<keyword evidence="6" id="KW-0732">Signal</keyword>
<keyword evidence="10" id="KW-0998">Cell outer membrane</keyword>
<evidence type="ECO:0000256" key="1">
    <source>
        <dbReference type="ARBA" id="ARBA00004571"/>
    </source>
</evidence>
<proteinExistence type="predicted"/>
<dbReference type="SUPFAM" id="SSF56935">
    <property type="entry name" value="Porins"/>
    <property type="match status" value="1"/>
</dbReference>
<dbReference type="Gene3D" id="2.40.160.10">
    <property type="entry name" value="Porin"/>
    <property type="match status" value="1"/>
</dbReference>
<sequence>MGFKQRNLYIASRGVKGFPFTKKSQKRLLPVTYSAPYKARDADGKNLRFAGTVNAALLGQLGAFVNNFGEHMTRMTLVAAAVLGCMATTAMAQETPTSSVTLYGLADVGFNHVTGLKQGSVTQLASGIMEGSRWGLKGSEDLGGGWKTIFTLENRFEIDNGSVFNTPASGAQLPDRASVATQMGLPASLQGLVTAADAVIGARIGVNNVDKNLFDRQAYVGLITPVGAITAGRQYTPGYLASASFDSMKTESSLALGQLVSVPASFTIRVSNSLQYAIKTGGLTATAMYAMGEVAGNSSANRLLGAMATYKGEGFAIGTGYNTQKNELGQKSLTNAILGASADLGPGTLSTMFATIKDDHPASLSTIAAALTPGATAAITAANPGISAAAAAAAGSAAATAVQNAFINTFKQHSNLFHVGYRMTMGPHTTTVAYNTMNDKTAANADRSSYGVAYTYALSKRTDLNAVLTRFNNKNTSQIAPGGNGFLGGVTASAGTDSTNVAFGIRHRF</sequence>
<keyword evidence="7" id="KW-0406">Ion transport</keyword>
<comment type="caution">
    <text evidence="12">The sequence shown here is derived from an EMBL/GenBank/DDBJ whole genome shotgun (WGS) entry which is preliminary data.</text>
</comment>
<evidence type="ECO:0000256" key="8">
    <source>
        <dbReference type="ARBA" id="ARBA00023114"/>
    </source>
</evidence>
<evidence type="ECO:0000256" key="7">
    <source>
        <dbReference type="ARBA" id="ARBA00023065"/>
    </source>
</evidence>
<gene>
    <name evidence="12" type="ORF">J2X19_004156</name>
</gene>
<accession>A0ABU2CDP3</accession>
<evidence type="ECO:0000256" key="4">
    <source>
        <dbReference type="ARBA" id="ARBA00022452"/>
    </source>
</evidence>
<dbReference type="PANTHER" id="PTHR34501:SF9">
    <property type="entry name" value="MAJOR OUTER MEMBRANE PROTEIN P.IA"/>
    <property type="match status" value="1"/>
</dbReference>
<dbReference type="InterPro" id="IPR023614">
    <property type="entry name" value="Porin_dom_sf"/>
</dbReference>
<comment type="subcellular location">
    <subcellularLocation>
        <location evidence="1">Cell outer membrane</location>
        <topology evidence="1">Multi-pass membrane protein</topology>
    </subcellularLocation>
</comment>
<dbReference type="InterPro" id="IPR050298">
    <property type="entry name" value="Gram-neg_bact_OMP"/>
</dbReference>
<comment type="subunit">
    <text evidence="2">Homotrimer.</text>
</comment>
<organism evidence="12 13">
    <name type="scientific">Rhodoferax ferrireducens</name>
    <dbReference type="NCBI Taxonomy" id="192843"/>
    <lineage>
        <taxon>Bacteria</taxon>
        <taxon>Pseudomonadati</taxon>
        <taxon>Pseudomonadota</taxon>
        <taxon>Betaproteobacteria</taxon>
        <taxon>Burkholderiales</taxon>
        <taxon>Comamonadaceae</taxon>
        <taxon>Rhodoferax</taxon>
    </lineage>
</organism>
<keyword evidence="5" id="KW-0812">Transmembrane</keyword>
<dbReference type="Pfam" id="PF13609">
    <property type="entry name" value="Porin_4"/>
    <property type="match status" value="1"/>
</dbReference>